<dbReference type="EMBL" id="UZAM01007412">
    <property type="protein sequence ID" value="VDO98987.1"/>
    <property type="molecule type" value="Genomic_DNA"/>
</dbReference>
<keyword evidence="3" id="KW-0221">Differentiation</keyword>
<sequence>MVEEMVVADCGYDVYQLHSETANERRGRGTQCLVRAYSASSSTGSPYRTVGPQTDRPLPSPFPVPYHWRAKSHQPQCNTRRRMAQQSSSNNRNILKAYNQWFIAQCQRNLHDKVTEVAENAVSSGNSMESSVVASNYSTAKRRRTRTNFTNWQLEQLENAFESSHYPDVFMREALALRLDLVESRVQVRCYYFA</sequence>
<evidence type="ECO:0000256" key="2">
    <source>
        <dbReference type="ARBA" id="ARBA00022473"/>
    </source>
</evidence>
<keyword evidence="4" id="KW-0524">Neurogenesis</keyword>
<evidence type="ECO:0000259" key="10">
    <source>
        <dbReference type="PROSITE" id="PS50071"/>
    </source>
</evidence>
<keyword evidence="5" id="KW-0805">Transcription regulation</keyword>
<evidence type="ECO:0000256" key="6">
    <source>
        <dbReference type="ARBA" id="ARBA00023163"/>
    </source>
</evidence>
<feature type="DNA-binding region" description="Homeobox" evidence="8">
    <location>
        <begin position="142"/>
        <end position="189"/>
    </location>
</feature>
<dbReference type="WBParaSite" id="SBAD_0000293901-mRNA-1">
    <property type="protein sequence ID" value="SBAD_0000293901-mRNA-1"/>
    <property type="gene ID" value="SBAD_0000293901"/>
</dbReference>
<dbReference type="Gene3D" id="1.10.10.60">
    <property type="entry name" value="Homeodomain-like"/>
    <property type="match status" value="1"/>
</dbReference>
<evidence type="ECO:0000313" key="11">
    <source>
        <dbReference type="EMBL" id="VDO98987.1"/>
    </source>
</evidence>
<evidence type="ECO:0000256" key="9">
    <source>
        <dbReference type="RuleBase" id="RU000682"/>
    </source>
</evidence>
<reference evidence="13" key="1">
    <citation type="submission" date="2016-06" db="UniProtKB">
        <authorList>
            <consortium name="WormBaseParasite"/>
        </authorList>
    </citation>
    <scope>IDENTIFICATION</scope>
</reference>
<evidence type="ECO:0000256" key="3">
    <source>
        <dbReference type="ARBA" id="ARBA00022782"/>
    </source>
</evidence>
<dbReference type="PANTHER" id="PTHR46799">
    <property type="entry name" value="HOMEOBOX PROTEIN UNC-4 HOMOLOG"/>
    <property type="match status" value="1"/>
</dbReference>
<keyword evidence="8 9" id="KW-0238">DNA-binding</keyword>
<proteinExistence type="inferred from homology"/>
<keyword evidence="2" id="KW-0217">Developmental protein</keyword>
<dbReference type="GO" id="GO:0030154">
    <property type="term" value="P:cell differentiation"/>
    <property type="evidence" value="ECO:0007669"/>
    <property type="project" value="UniProtKB-KW"/>
</dbReference>
<evidence type="ECO:0000256" key="8">
    <source>
        <dbReference type="PROSITE-ProRule" id="PRU00108"/>
    </source>
</evidence>
<gene>
    <name evidence="11" type="ORF">SBAD_LOCUS2804</name>
</gene>
<feature type="domain" description="Homeobox" evidence="10">
    <location>
        <begin position="140"/>
        <end position="188"/>
    </location>
</feature>
<comment type="similarity">
    <text evidence="7">Belongs to the paired homeobox family. Unc-4 subfamily.</text>
</comment>
<dbReference type="SMART" id="SM00389">
    <property type="entry name" value="HOX"/>
    <property type="match status" value="1"/>
</dbReference>
<dbReference type="InterPro" id="IPR001356">
    <property type="entry name" value="HD"/>
</dbReference>
<dbReference type="GO" id="GO:0010468">
    <property type="term" value="P:regulation of gene expression"/>
    <property type="evidence" value="ECO:0007669"/>
    <property type="project" value="TreeGrafter"/>
</dbReference>
<evidence type="ECO:0000256" key="7">
    <source>
        <dbReference type="ARBA" id="ARBA00038351"/>
    </source>
</evidence>
<evidence type="ECO:0000256" key="1">
    <source>
        <dbReference type="ARBA" id="ARBA00004123"/>
    </source>
</evidence>
<dbReference type="PROSITE" id="PS50071">
    <property type="entry name" value="HOMEOBOX_2"/>
    <property type="match status" value="1"/>
</dbReference>
<dbReference type="GO" id="GO:0007399">
    <property type="term" value="P:nervous system development"/>
    <property type="evidence" value="ECO:0007669"/>
    <property type="project" value="UniProtKB-KW"/>
</dbReference>
<keyword evidence="6" id="KW-0804">Transcription</keyword>
<dbReference type="CDD" id="cd00086">
    <property type="entry name" value="homeodomain"/>
    <property type="match status" value="1"/>
</dbReference>
<protein>
    <submittedName>
        <fullName evidence="13">Homeobox domain-containing protein</fullName>
    </submittedName>
</protein>
<dbReference type="PANTHER" id="PTHR46799:SF1">
    <property type="entry name" value="HOMEOBOX PROTEIN UNC-4 HOMOLOG"/>
    <property type="match status" value="1"/>
</dbReference>
<dbReference type="Pfam" id="PF00046">
    <property type="entry name" value="Homeodomain"/>
    <property type="match status" value="1"/>
</dbReference>
<keyword evidence="8 9" id="KW-0371">Homeobox</keyword>
<accession>A0A183IGQ9</accession>
<keyword evidence="12" id="KW-1185">Reference proteome</keyword>
<dbReference type="SUPFAM" id="SSF46689">
    <property type="entry name" value="Homeodomain-like"/>
    <property type="match status" value="1"/>
</dbReference>
<evidence type="ECO:0000256" key="4">
    <source>
        <dbReference type="ARBA" id="ARBA00022902"/>
    </source>
</evidence>
<organism evidence="13">
    <name type="scientific">Soboliphyme baturini</name>
    <dbReference type="NCBI Taxonomy" id="241478"/>
    <lineage>
        <taxon>Eukaryota</taxon>
        <taxon>Metazoa</taxon>
        <taxon>Ecdysozoa</taxon>
        <taxon>Nematoda</taxon>
        <taxon>Enoplea</taxon>
        <taxon>Dorylaimia</taxon>
        <taxon>Dioctophymatida</taxon>
        <taxon>Dioctophymatoidea</taxon>
        <taxon>Soboliphymatidae</taxon>
        <taxon>Soboliphyme</taxon>
    </lineage>
</organism>
<dbReference type="GO" id="GO:1990837">
    <property type="term" value="F:sequence-specific double-stranded DNA binding"/>
    <property type="evidence" value="ECO:0007669"/>
    <property type="project" value="TreeGrafter"/>
</dbReference>
<reference evidence="11 12" key="2">
    <citation type="submission" date="2018-11" db="EMBL/GenBank/DDBJ databases">
        <authorList>
            <consortium name="Pathogen Informatics"/>
        </authorList>
    </citation>
    <scope>NUCLEOTIDE SEQUENCE [LARGE SCALE GENOMIC DNA]</scope>
</reference>
<dbReference type="GO" id="GO:0005634">
    <property type="term" value="C:nucleus"/>
    <property type="evidence" value="ECO:0007669"/>
    <property type="project" value="UniProtKB-SubCell"/>
</dbReference>
<evidence type="ECO:0000313" key="12">
    <source>
        <dbReference type="Proteomes" id="UP000270296"/>
    </source>
</evidence>
<comment type="subcellular location">
    <subcellularLocation>
        <location evidence="1 8 9">Nucleus</location>
    </subcellularLocation>
</comment>
<dbReference type="Proteomes" id="UP000270296">
    <property type="component" value="Unassembled WGS sequence"/>
</dbReference>
<keyword evidence="8 9" id="KW-0539">Nucleus</keyword>
<evidence type="ECO:0000313" key="13">
    <source>
        <dbReference type="WBParaSite" id="SBAD_0000293901-mRNA-1"/>
    </source>
</evidence>
<dbReference type="AlphaFoldDB" id="A0A183IGQ9"/>
<evidence type="ECO:0000256" key="5">
    <source>
        <dbReference type="ARBA" id="ARBA00023015"/>
    </source>
</evidence>
<name>A0A183IGQ9_9BILA</name>
<dbReference type="InterPro" id="IPR009057">
    <property type="entry name" value="Homeodomain-like_sf"/>
</dbReference>
<dbReference type="OrthoDB" id="6159439at2759"/>